<dbReference type="GO" id="GO:0030151">
    <property type="term" value="F:molybdenum ion binding"/>
    <property type="evidence" value="ECO:0007669"/>
    <property type="project" value="InterPro"/>
</dbReference>
<evidence type="ECO:0000313" key="8">
    <source>
        <dbReference type="Proteomes" id="UP000422764"/>
    </source>
</evidence>
<dbReference type="GO" id="GO:0043546">
    <property type="term" value="F:molybdopterin cofactor binding"/>
    <property type="evidence" value="ECO:0007669"/>
    <property type="project" value="TreeGrafter"/>
</dbReference>
<keyword evidence="8" id="KW-1185">Reference proteome</keyword>
<proteinExistence type="predicted"/>
<dbReference type="InterPro" id="IPR008335">
    <property type="entry name" value="Mopterin_OxRdtase_euk"/>
</dbReference>
<dbReference type="GO" id="GO:0008482">
    <property type="term" value="F:sulfite oxidase activity"/>
    <property type="evidence" value="ECO:0007669"/>
    <property type="project" value="TreeGrafter"/>
</dbReference>
<evidence type="ECO:0000259" key="6">
    <source>
        <dbReference type="Pfam" id="PF03404"/>
    </source>
</evidence>
<dbReference type="Proteomes" id="UP000422764">
    <property type="component" value="Chromosome"/>
</dbReference>
<evidence type="ECO:0000256" key="2">
    <source>
        <dbReference type="ARBA" id="ARBA00022505"/>
    </source>
</evidence>
<dbReference type="InterPro" id="IPR005066">
    <property type="entry name" value="MoCF_OxRdtse_dimer"/>
</dbReference>
<dbReference type="Gene3D" id="3.90.420.10">
    <property type="entry name" value="Oxidoreductase, molybdopterin-binding domain"/>
    <property type="match status" value="1"/>
</dbReference>
<sequence>MNFYKSSILKPYLTTHTLAPENQETPIHHIKRWVTPRKYVYRRNHFSYPTLTPNFFLLSVEGKVKHPLIFNFNTLLSMPSTTAAMVLECSGNKRSYFDPKVYGEQWKDGAISQGIWKGVPLRHLLTLAGLESSVKEVVFEGHDYGPRTDLEGIFSYARSLPLDKALHPDTLIAYELNGKPIPFKHGYPLRLIVPQWYGMASVKWLKRITVIDHEFRGPFQAIDYVYYPHKEDNSEKRPVTNIHVNSTIQQPMPYQLLDTGTHKISGIAYSGEGKIQEVKLSFDGGKTWDSANLKEPYNSPYSWTFWDYTWKVNEKGEYIIMSRAKDSKGNIQPLKAEWNRRGYGYNAIYAIKVKVE</sequence>
<comment type="cofactor">
    <cofactor evidence="1">
        <name>Mo-molybdopterin</name>
        <dbReference type="ChEBI" id="CHEBI:71302"/>
    </cofactor>
</comment>
<dbReference type="PRINTS" id="PR00407">
    <property type="entry name" value="EUMOPTERIN"/>
</dbReference>
<dbReference type="Pfam" id="PF00174">
    <property type="entry name" value="Oxidored_molyb"/>
    <property type="match status" value="1"/>
</dbReference>
<dbReference type="InterPro" id="IPR014756">
    <property type="entry name" value="Ig_E-set"/>
</dbReference>
<name>A0A6I6EY78_9CLOT</name>
<dbReference type="Gene3D" id="2.60.40.650">
    <property type="match status" value="1"/>
</dbReference>
<evidence type="ECO:0000313" key="7">
    <source>
        <dbReference type="EMBL" id="QGU95916.1"/>
    </source>
</evidence>
<gene>
    <name evidence="7" type="ORF">GOM49_13170</name>
</gene>
<dbReference type="PANTHER" id="PTHR19372">
    <property type="entry name" value="SULFITE REDUCTASE"/>
    <property type="match status" value="1"/>
</dbReference>
<dbReference type="PANTHER" id="PTHR19372:SF7">
    <property type="entry name" value="SULFITE OXIDASE, MITOCHONDRIAL"/>
    <property type="match status" value="1"/>
</dbReference>
<evidence type="ECO:0000256" key="4">
    <source>
        <dbReference type="ARBA" id="ARBA00023002"/>
    </source>
</evidence>
<keyword evidence="3" id="KW-0479">Metal-binding</keyword>
<dbReference type="CDD" id="cd02110">
    <property type="entry name" value="SO_family_Moco_dimer"/>
    <property type="match status" value="1"/>
</dbReference>
<feature type="domain" description="Moybdenum cofactor oxidoreductase dimerisation" evidence="6">
    <location>
        <begin position="239"/>
        <end position="355"/>
    </location>
</feature>
<dbReference type="Pfam" id="PF03404">
    <property type="entry name" value="Mo-co_dimer"/>
    <property type="match status" value="1"/>
</dbReference>
<keyword evidence="2" id="KW-0500">Molybdenum</keyword>
<dbReference type="SUPFAM" id="SSF56524">
    <property type="entry name" value="Oxidoreductase molybdopterin-binding domain"/>
    <property type="match status" value="1"/>
</dbReference>
<accession>A0A6I6EY78</accession>
<reference evidence="7 8" key="1">
    <citation type="submission" date="2019-12" db="EMBL/GenBank/DDBJ databases">
        <title>Genome sequenceing of Clostridium bovifaecis.</title>
        <authorList>
            <person name="Yao Y."/>
        </authorList>
    </citation>
    <scope>NUCLEOTIDE SEQUENCE [LARGE SCALE GENOMIC DNA]</scope>
    <source>
        <strain evidence="7 8">BXX</strain>
    </source>
</reference>
<evidence type="ECO:0000256" key="1">
    <source>
        <dbReference type="ARBA" id="ARBA00001924"/>
    </source>
</evidence>
<evidence type="ECO:0000256" key="3">
    <source>
        <dbReference type="ARBA" id="ARBA00022723"/>
    </source>
</evidence>
<dbReference type="InterPro" id="IPR000572">
    <property type="entry name" value="OxRdtase_Mopterin-bd_dom"/>
</dbReference>
<dbReference type="InterPro" id="IPR036374">
    <property type="entry name" value="OxRdtase_Mopterin-bd_sf"/>
</dbReference>
<dbReference type="EMBL" id="CP046522">
    <property type="protein sequence ID" value="QGU95916.1"/>
    <property type="molecule type" value="Genomic_DNA"/>
</dbReference>
<dbReference type="GO" id="GO:0020037">
    <property type="term" value="F:heme binding"/>
    <property type="evidence" value="ECO:0007669"/>
    <property type="project" value="TreeGrafter"/>
</dbReference>
<protein>
    <submittedName>
        <fullName evidence="7">Molybdopterin-dependent oxidoreductase</fullName>
    </submittedName>
</protein>
<evidence type="ECO:0000259" key="5">
    <source>
        <dbReference type="Pfam" id="PF00174"/>
    </source>
</evidence>
<dbReference type="SUPFAM" id="SSF81296">
    <property type="entry name" value="E set domains"/>
    <property type="match status" value="1"/>
</dbReference>
<dbReference type="GO" id="GO:0006790">
    <property type="term" value="P:sulfur compound metabolic process"/>
    <property type="evidence" value="ECO:0007669"/>
    <property type="project" value="TreeGrafter"/>
</dbReference>
<keyword evidence="4" id="KW-0560">Oxidoreductase</keyword>
<feature type="domain" description="Oxidoreductase molybdopterin-binding" evidence="5">
    <location>
        <begin position="45"/>
        <end position="218"/>
    </location>
</feature>
<organism evidence="7 8">
    <name type="scientific">Clostridium bovifaecis</name>
    <dbReference type="NCBI Taxonomy" id="2184719"/>
    <lineage>
        <taxon>Bacteria</taxon>
        <taxon>Bacillati</taxon>
        <taxon>Bacillota</taxon>
        <taxon>Clostridia</taxon>
        <taxon>Eubacteriales</taxon>
        <taxon>Clostridiaceae</taxon>
        <taxon>Clostridium</taxon>
    </lineage>
</organism>
<dbReference type="AlphaFoldDB" id="A0A6I6EY78"/>